<dbReference type="RefSeq" id="WP_345668684.1">
    <property type="nucleotide sequence ID" value="NZ_BAABKC010000044.1"/>
</dbReference>
<dbReference type="Proteomes" id="UP001500124">
    <property type="component" value="Unassembled WGS sequence"/>
</dbReference>
<feature type="region of interest" description="Disordered" evidence="1">
    <location>
        <begin position="1"/>
        <end position="38"/>
    </location>
</feature>
<name>A0ABP9KD03_9ACTN</name>
<keyword evidence="3" id="KW-1185">Reference proteome</keyword>
<accession>A0ABP9KD03</accession>
<organism evidence="2 3">
    <name type="scientific">Streptomyces similanensis</name>
    <dbReference type="NCBI Taxonomy" id="1274988"/>
    <lineage>
        <taxon>Bacteria</taxon>
        <taxon>Bacillati</taxon>
        <taxon>Actinomycetota</taxon>
        <taxon>Actinomycetes</taxon>
        <taxon>Kitasatosporales</taxon>
        <taxon>Streptomycetaceae</taxon>
        <taxon>Streptomyces</taxon>
    </lineage>
</organism>
<comment type="caution">
    <text evidence="2">The sequence shown here is derived from an EMBL/GenBank/DDBJ whole genome shotgun (WGS) entry which is preliminary data.</text>
</comment>
<evidence type="ECO:0000313" key="3">
    <source>
        <dbReference type="Proteomes" id="UP001500124"/>
    </source>
</evidence>
<dbReference type="EMBL" id="BAABKC010000044">
    <property type="protein sequence ID" value="GAA5056369.1"/>
    <property type="molecule type" value="Genomic_DNA"/>
</dbReference>
<protein>
    <submittedName>
        <fullName evidence="2">Uncharacterized protein</fullName>
    </submittedName>
</protein>
<evidence type="ECO:0000313" key="2">
    <source>
        <dbReference type="EMBL" id="GAA5056369.1"/>
    </source>
</evidence>
<evidence type="ECO:0000256" key="1">
    <source>
        <dbReference type="SAM" id="MobiDB-lite"/>
    </source>
</evidence>
<proteinExistence type="predicted"/>
<sequence length="239" mass="26045">MNLVQSAMPDDTRHDQGSTPVDAYTTGRSRTGHYKQPGSHLTYCGRHALARTSTHTKMCTRCVKAEARDRAEAEATANEHRQNAPTLAERAKVRYALVGKGRRVHYSNNDDTLCGRQVSEYTDGLDERHESLCTPCIRAAEKRAHSRALAAAAVDLPEIAEQTGAQFQRSARAVAAVEHAEHVEAAVEHAEALHAAALVTEADATQGTWRGDWIGEQADDHALFPVDRPADQGALFATN</sequence>
<reference evidence="3" key="1">
    <citation type="journal article" date="2019" name="Int. J. Syst. Evol. Microbiol.">
        <title>The Global Catalogue of Microorganisms (GCM) 10K type strain sequencing project: providing services to taxonomists for standard genome sequencing and annotation.</title>
        <authorList>
            <consortium name="The Broad Institute Genomics Platform"/>
            <consortium name="The Broad Institute Genome Sequencing Center for Infectious Disease"/>
            <person name="Wu L."/>
            <person name="Ma J."/>
        </authorList>
    </citation>
    <scope>NUCLEOTIDE SEQUENCE [LARGE SCALE GENOMIC DNA]</scope>
    <source>
        <strain evidence="3">JCM 18410</strain>
    </source>
</reference>
<gene>
    <name evidence="2" type="ORF">GCM10023336_29090</name>
</gene>